<evidence type="ECO:0000256" key="1">
    <source>
        <dbReference type="SAM" id="MobiDB-lite"/>
    </source>
</evidence>
<gene>
    <name evidence="3" type="ORF">HAND00432_LOCUS36648</name>
    <name evidence="2" type="ORF">HAND1043_LOCUS16800</name>
</gene>
<feature type="region of interest" description="Disordered" evidence="1">
    <location>
        <begin position="196"/>
        <end position="235"/>
    </location>
</feature>
<sequence length="516" mass="61216">MPPKEKEPAKEDPLLGCPVPVPKIDEADLLSDVRNPNFLEACKKLRIDPIDLKPRPYESFKGKGADDVKEKQQVRFAMYERGRFMKWKALGDQIRSMPPVPPEKRLAATSIPNASRGKKKGRRSVSALGDDLSHTKLGEIMSKTQSTFARGQVEVFKAASKPLKDIAYEGRFIVKKAAEDTRDLLEKRQLAEHRRKELIKKHEMEAKKKKERMRKDREEREEREAKFREQDEAERQRNLEKYEAWQEESKAKVQKQLEHFQKVHNNVLRQEREKEEQQERLLAEMREKAAIVEANQKSWLKGKEEQRVGDQTFEEKAAEAAERRRAEVAKNQAERQRQLAIDQKKQQLAEERKEVERIERAKENERKRREREKEHRKRIADIQRSKREKMKAREESIMDHMQKVEESLQRQKEERERDLAVKAEVERLRREQALDNVKRERARQAYEASILHQKHEDRAALQRGRDDLLQDILRERAVNATQVRLHKDHIKDEIFNIKCTNSYNRANQLLKELEPK</sequence>
<dbReference type="AlphaFoldDB" id="A0A6U5CN42"/>
<name>A0A6U5CN42_HEMAN</name>
<accession>A0A6U5CN42</accession>
<feature type="region of interest" description="Disordered" evidence="1">
    <location>
        <begin position="95"/>
        <end position="128"/>
    </location>
</feature>
<feature type="region of interest" description="Disordered" evidence="1">
    <location>
        <begin position="303"/>
        <end position="391"/>
    </location>
</feature>
<evidence type="ECO:0000313" key="2">
    <source>
        <dbReference type="EMBL" id="CAD8750296.1"/>
    </source>
</evidence>
<proteinExistence type="predicted"/>
<reference evidence="2" key="1">
    <citation type="submission" date="2021-01" db="EMBL/GenBank/DDBJ databases">
        <authorList>
            <person name="Corre E."/>
            <person name="Pelletier E."/>
            <person name="Niang G."/>
            <person name="Scheremetjew M."/>
            <person name="Finn R."/>
            <person name="Kale V."/>
            <person name="Holt S."/>
            <person name="Cochrane G."/>
            <person name="Meng A."/>
            <person name="Brown T."/>
            <person name="Cohen L."/>
        </authorList>
    </citation>
    <scope>NUCLEOTIDE SEQUENCE</scope>
    <source>
        <strain evidence="2">CCMP441</strain>
        <strain evidence="3">CCMP644</strain>
    </source>
</reference>
<dbReference type="EMBL" id="HBFX01060833">
    <property type="protein sequence ID" value="CAD8985635.1"/>
    <property type="molecule type" value="Transcribed_RNA"/>
</dbReference>
<protein>
    <submittedName>
        <fullName evidence="2">Uncharacterized protein</fullName>
    </submittedName>
</protein>
<dbReference type="EMBL" id="HBFK01027610">
    <property type="protein sequence ID" value="CAD8750296.1"/>
    <property type="molecule type" value="Transcribed_RNA"/>
</dbReference>
<organism evidence="2">
    <name type="scientific">Hemiselmis andersenii</name>
    <name type="common">Cryptophyte alga</name>
    <dbReference type="NCBI Taxonomy" id="464988"/>
    <lineage>
        <taxon>Eukaryota</taxon>
        <taxon>Cryptophyceae</taxon>
        <taxon>Cryptomonadales</taxon>
        <taxon>Hemiselmidaceae</taxon>
        <taxon>Hemiselmis</taxon>
    </lineage>
</organism>
<evidence type="ECO:0000313" key="3">
    <source>
        <dbReference type="EMBL" id="CAD8985635.1"/>
    </source>
</evidence>